<evidence type="ECO:0000313" key="2">
    <source>
        <dbReference type="Proteomes" id="UP000280271"/>
    </source>
</evidence>
<protein>
    <submittedName>
        <fullName evidence="1">Uncharacterized protein</fullName>
    </submittedName>
</protein>
<dbReference type="EMBL" id="RCHC01000041">
    <property type="protein sequence ID" value="RLL16968.1"/>
    <property type="molecule type" value="Genomic_DNA"/>
</dbReference>
<sequence>MGTQNLVALKTNIDEFPDNPLAQAVPVAMPYKMDYVRVYDESIKAFAEVPIDSLTREQIRKLLSNTSTKITIEKKDVDGSFNYIALGSNLQKGEYKITYDFTNSFNQIFEVKDGVKTTGEFGVGVRLIAEIKTSSKSVNVNGLIPLVISAKDKQLTGSIKYNTYGIKHPKIPTTAPATLNLSEDSIQRVFEAVAAARVLVELDETTLQPNLLSYVPILFKK</sequence>
<gene>
    <name evidence="1" type="ORF">D9K81_17700</name>
</gene>
<reference evidence="1 2" key="1">
    <citation type="submission" date="2018-09" db="EMBL/GenBank/DDBJ databases">
        <title>The draft genome of Acinetobacter sp. strains.</title>
        <authorList>
            <person name="Qin J."/>
            <person name="Feng Y."/>
            <person name="Zong Z."/>
        </authorList>
    </citation>
    <scope>NUCLEOTIDE SEQUENCE [LARGE SCALE GENOMIC DNA]</scope>
    <source>
        <strain evidence="1 2">WCHAc060005</strain>
    </source>
</reference>
<keyword evidence="2" id="KW-1185">Reference proteome</keyword>
<name>A0ABX9TRK8_9GAMM</name>
<accession>A0ABX9TRK8</accession>
<dbReference type="Proteomes" id="UP000280271">
    <property type="component" value="Unassembled WGS sequence"/>
</dbReference>
<comment type="caution">
    <text evidence="1">The sequence shown here is derived from an EMBL/GenBank/DDBJ whole genome shotgun (WGS) entry which is preliminary data.</text>
</comment>
<proteinExistence type="predicted"/>
<evidence type="ECO:0000313" key="1">
    <source>
        <dbReference type="EMBL" id="RLL16968.1"/>
    </source>
</evidence>
<organism evidence="1 2">
    <name type="scientific">Acinetobacter chengduensis</name>
    <dbReference type="NCBI Taxonomy" id="2420890"/>
    <lineage>
        <taxon>Bacteria</taxon>
        <taxon>Pseudomonadati</taxon>
        <taxon>Pseudomonadota</taxon>
        <taxon>Gammaproteobacteria</taxon>
        <taxon>Moraxellales</taxon>
        <taxon>Moraxellaceae</taxon>
        <taxon>Acinetobacter</taxon>
    </lineage>
</organism>